<evidence type="ECO:0000256" key="5">
    <source>
        <dbReference type="ARBA" id="ARBA00023157"/>
    </source>
</evidence>
<evidence type="ECO:0000256" key="1">
    <source>
        <dbReference type="ARBA" id="ARBA00004191"/>
    </source>
</evidence>
<keyword evidence="4 6" id="KW-0964">Secreted</keyword>
<keyword evidence="6" id="KW-0732">Signal</keyword>
<feature type="signal peptide" evidence="6">
    <location>
        <begin position="1"/>
        <end position="19"/>
    </location>
</feature>
<keyword evidence="8" id="KW-1185">Reference proteome</keyword>
<evidence type="ECO:0000256" key="4">
    <source>
        <dbReference type="ARBA" id="ARBA00022525"/>
    </source>
</evidence>
<dbReference type="SMART" id="SM00075">
    <property type="entry name" value="HYDRO"/>
    <property type="match status" value="1"/>
</dbReference>
<evidence type="ECO:0000256" key="2">
    <source>
        <dbReference type="ARBA" id="ARBA00010446"/>
    </source>
</evidence>
<dbReference type="CDD" id="cd23507">
    <property type="entry name" value="hydrophobin_I"/>
    <property type="match status" value="1"/>
</dbReference>
<dbReference type="InterPro" id="IPR001338">
    <property type="entry name" value="Class_I_Hydrophobin"/>
</dbReference>
<accession>A0A8S0W410</accession>
<evidence type="ECO:0000256" key="6">
    <source>
        <dbReference type="RuleBase" id="RU365009"/>
    </source>
</evidence>
<evidence type="ECO:0000313" key="7">
    <source>
        <dbReference type="EMBL" id="CAA7269415.1"/>
    </source>
</evidence>
<sequence>MFSKAVFIITAAFATFAVAGSTGVIHKSCTTGPVQCCNVLAASTSSAGRDIIAGVNVDIHRVTGLVGAQCSPVAIIGAGSARRRQCAAKGTSQINSSVSIAALSTCSSELEMK</sequence>
<dbReference type="Pfam" id="PF01185">
    <property type="entry name" value="Hydrophobin"/>
    <property type="match status" value="1"/>
</dbReference>
<gene>
    <name evidence="7" type="ORF">AAE3_LOCUS11641</name>
</gene>
<name>A0A8S0W410_CYCAE</name>
<dbReference type="EMBL" id="CACVBS010000078">
    <property type="protein sequence ID" value="CAA7269415.1"/>
    <property type="molecule type" value="Genomic_DNA"/>
</dbReference>
<dbReference type="GO" id="GO:0009277">
    <property type="term" value="C:fungal-type cell wall"/>
    <property type="evidence" value="ECO:0007669"/>
    <property type="project" value="InterPro"/>
</dbReference>
<comment type="similarity">
    <text evidence="2 6">Belongs to the fungal hydrophobin family.</text>
</comment>
<reference evidence="7 8" key="1">
    <citation type="submission" date="2020-01" db="EMBL/GenBank/DDBJ databases">
        <authorList>
            <person name="Gupta K D."/>
        </authorList>
    </citation>
    <scope>NUCLEOTIDE SEQUENCE [LARGE SCALE GENOMIC DNA]</scope>
</reference>
<keyword evidence="3 6" id="KW-0134">Cell wall</keyword>
<evidence type="ECO:0000256" key="3">
    <source>
        <dbReference type="ARBA" id="ARBA00022512"/>
    </source>
</evidence>
<comment type="subcellular location">
    <subcellularLocation>
        <location evidence="1 6">Secreted</location>
        <location evidence="1 6">Cell wall</location>
    </subcellularLocation>
</comment>
<dbReference type="AlphaFoldDB" id="A0A8S0W410"/>
<evidence type="ECO:0000313" key="8">
    <source>
        <dbReference type="Proteomes" id="UP000467700"/>
    </source>
</evidence>
<dbReference type="GO" id="GO:0005199">
    <property type="term" value="F:structural constituent of cell wall"/>
    <property type="evidence" value="ECO:0007669"/>
    <property type="project" value="InterPro"/>
</dbReference>
<dbReference type="OrthoDB" id="10455319at2759"/>
<organism evidence="7 8">
    <name type="scientific">Cyclocybe aegerita</name>
    <name type="common">Black poplar mushroom</name>
    <name type="synonym">Agrocybe aegerita</name>
    <dbReference type="NCBI Taxonomy" id="1973307"/>
    <lineage>
        <taxon>Eukaryota</taxon>
        <taxon>Fungi</taxon>
        <taxon>Dikarya</taxon>
        <taxon>Basidiomycota</taxon>
        <taxon>Agaricomycotina</taxon>
        <taxon>Agaricomycetes</taxon>
        <taxon>Agaricomycetidae</taxon>
        <taxon>Agaricales</taxon>
        <taxon>Agaricineae</taxon>
        <taxon>Bolbitiaceae</taxon>
        <taxon>Cyclocybe</taxon>
    </lineage>
</organism>
<dbReference type="Proteomes" id="UP000467700">
    <property type="component" value="Unassembled WGS sequence"/>
</dbReference>
<feature type="chain" id="PRO_5035966450" description="Hydrophobin" evidence="6">
    <location>
        <begin position="20"/>
        <end position="113"/>
    </location>
</feature>
<keyword evidence="5 6" id="KW-1015">Disulfide bond</keyword>
<comment type="caution">
    <text evidence="7">The sequence shown here is derived from an EMBL/GenBank/DDBJ whole genome shotgun (WGS) entry which is preliminary data.</text>
</comment>
<protein>
    <recommendedName>
        <fullName evidence="6">Hydrophobin</fullName>
    </recommendedName>
</protein>
<proteinExistence type="inferred from homology"/>